<gene>
    <name evidence="11" type="ORF">PCOR1329_LOCUS81484</name>
</gene>
<dbReference type="InterPro" id="IPR002076">
    <property type="entry name" value="ELO_fam"/>
</dbReference>
<keyword evidence="7 10" id="KW-0443">Lipid metabolism</keyword>
<evidence type="ECO:0000256" key="8">
    <source>
        <dbReference type="ARBA" id="ARBA00023136"/>
    </source>
</evidence>
<evidence type="ECO:0000256" key="10">
    <source>
        <dbReference type="RuleBase" id="RU361115"/>
    </source>
</evidence>
<evidence type="ECO:0000313" key="12">
    <source>
        <dbReference type="Proteomes" id="UP001189429"/>
    </source>
</evidence>
<evidence type="ECO:0000256" key="6">
    <source>
        <dbReference type="ARBA" id="ARBA00022989"/>
    </source>
</evidence>
<keyword evidence="9 10" id="KW-0275">Fatty acid biosynthesis</keyword>
<dbReference type="InterPro" id="IPR030457">
    <property type="entry name" value="ELO_CS"/>
</dbReference>
<keyword evidence="12" id="KW-1185">Reference proteome</keyword>
<evidence type="ECO:0000256" key="7">
    <source>
        <dbReference type="ARBA" id="ARBA00023098"/>
    </source>
</evidence>
<dbReference type="PROSITE" id="PS01188">
    <property type="entry name" value="ELO"/>
    <property type="match status" value="1"/>
</dbReference>
<keyword evidence="6 10" id="KW-1133">Transmembrane helix</keyword>
<evidence type="ECO:0000256" key="2">
    <source>
        <dbReference type="ARBA" id="ARBA00022516"/>
    </source>
</evidence>
<evidence type="ECO:0000256" key="3">
    <source>
        <dbReference type="ARBA" id="ARBA00022679"/>
    </source>
</evidence>
<evidence type="ECO:0000313" key="11">
    <source>
        <dbReference type="EMBL" id="CAK0905961.1"/>
    </source>
</evidence>
<accession>A0ABN9Y0J8</accession>
<dbReference type="EC" id="2.3.1.-" evidence="10"/>
<keyword evidence="4 10" id="KW-0812">Transmembrane</keyword>
<evidence type="ECO:0000256" key="4">
    <source>
        <dbReference type="ARBA" id="ARBA00022692"/>
    </source>
</evidence>
<dbReference type="Proteomes" id="UP001189429">
    <property type="component" value="Unassembled WGS sequence"/>
</dbReference>
<keyword evidence="8 10" id="KW-0472">Membrane</keyword>
<name>A0ABN9Y0J8_9DINO</name>
<comment type="caution">
    <text evidence="10">Lacks conserved residue(s) required for the propagation of feature annotation.</text>
</comment>
<sequence length="191" mass="22013">MLLLQALSDSYSEQLVQWRSRVDAGFQPDLPGTSWQFLVSANIFYLGVTFALYKYMGYRGVPFKCKSFKSILLLYNFTCVVLAGYVVWGIMYSARSVQRNFVCNRTVIPGDGDDDGHAGFLAHVFWVFFAQKFWEFLDTWFFLLRMSFRQVTFLHVFHHCSINIVVGLILPFRTSTGTCICPFCSMRSCTC</sequence>
<dbReference type="Pfam" id="PF01151">
    <property type="entry name" value="ELO"/>
    <property type="match status" value="1"/>
</dbReference>
<evidence type="ECO:0000256" key="9">
    <source>
        <dbReference type="ARBA" id="ARBA00023160"/>
    </source>
</evidence>
<feature type="transmembrane region" description="Helical" evidence="10">
    <location>
        <begin position="35"/>
        <end position="53"/>
    </location>
</feature>
<feature type="transmembrane region" description="Helical" evidence="10">
    <location>
        <begin position="73"/>
        <end position="91"/>
    </location>
</feature>
<dbReference type="PANTHER" id="PTHR11157">
    <property type="entry name" value="FATTY ACID ACYL TRANSFERASE-RELATED"/>
    <property type="match status" value="1"/>
</dbReference>
<dbReference type="PANTHER" id="PTHR11157:SF126">
    <property type="entry name" value="ELONGATION OF VERY LONG CHAIN FATTY ACIDS PROTEIN"/>
    <property type="match status" value="1"/>
</dbReference>
<comment type="subcellular location">
    <subcellularLocation>
        <location evidence="1">Membrane</location>
        <topology evidence="1">Multi-pass membrane protein</topology>
    </subcellularLocation>
</comment>
<feature type="transmembrane region" description="Helical" evidence="10">
    <location>
        <begin position="120"/>
        <end position="144"/>
    </location>
</feature>
<keyword evidence="2 10" id="KW-0444">Lipid biosynthesis</keyword>
<evidence type="ECO:0000256" key="5">
    <source>
        <dbReference type="ARBA" id="ARBA00022832"/>
    </source>
</evidence>
<comment type="catalytic activity">
    <reaction evidence="10">
        <text>an acyl-CoA + malonyl-CoA + H(+) = a 3-oxoacyl-CoA + CO2 + CoA</text>
        <dbReference type="Rhea" id="RHEA:50252"/>
        <dbReference type="ChEBI" id="CHEBI:15378"/>
        <dbReference type="ChEBI" id="CHEBI:16526"/>
        <dbReference type="ChEBI" id="CHEBI:57287"/>
        <dbReference type="ChEBI" id="CHEBI:57384"/>
        <dbReference type="ChEBI" id="CHEBI:58342"/>
        <dbReference type="ChEBI" id="CHEBI:90726"/>
    </reaction>
    <physiologicalReaction direction="left-to-right" evidence="10">
        <dbReference type="Rhea" id="RHEA:50253"/>
    </physiologicalReaction>
</comment>
<keyword evidence="5 10" id="KW-0276">Fatty acid metabolism</keyword>
<protein>
    <recommendedName>
        <fullName evidence="10">Elongation of fatty acids protein</fullName>
        <ecNumber evidence="10">2.3.1.-</ecNumber>
    </recommendedName>
</protein>
<organism evidence="11 12">
    <name type="scientific">Prorocentrum cordatum</name>
    <dbReference type="NCBI Taxonomy" id="2364126"/>
    <lineage>
        <taxon>Eukaryota</taxon>
        <taxon>Sar</taxon>
        <taxon>Alveolata</taxon>
        <taxon>Dinophyceae</taxon>
        <taxon>Prorocentrales</taxon>
        <taxon>Prorocentraceae</taxon>
        <taxon>Prorocentrum</taxon>
    </lineage>
</organism>
<comment type="similarity">
    <text evidence="10">Belongs to the ELO family.</text>
</comment>
<comment type="caution">
    <text evidence="11">The sequence shown here is derived from an EMBL/GenBank/DDBJ whole genome shotgun (WGS) entry which is preliminary data.</text>
</comment>
<evidence type="ECO:0000256" key="1">
    <source>
        <dbReference type="ARBA" id="ARBA00004141"/>
    </source>
</evidence>
<keyword evidence="3 10" id="KW-0808">Transferase</keyword>
<dbReference type="EMBL" id="CAUYUJ010021627">
    <property type="protein sequence ID" value="CAK0905961.1"/>
    <property type="molecule type" value="Genomic_DNA"/>
</dbReference>
<feature type="transmembrane region" description="Helical" evidence="10">
    <location>
        <begin position="151"/>
        <end position="172"/>
    </location>
</feature>
<proteinExistence type="inferred from homology"/>
<reference evidence="11" key="1">
    <citation type="submission" date="2023-10" db="EMBL/GenBank/DDBJ databases">
        <authorList>
            <person name="Chen Y."/>
            <person name="Shah S."/>
            <person name="Dougan E. K."/>
            <person name="Thang M."/>
            <person name="Chan C."/>
        </authorList>
    </citation>
    <scope>NUCLEOTIDE SEQUENCE [LARGE SCALE GENOMIC DNA]</scope>
</reference>